<evidence type="ECO:0000256" key="6">
    <source>
        <dbReference type="ARBA" id="ARBA00022525"/>
    </source>
</evidence>
<keyword evidence="12" id="KW-0439">Lignin degradation</keyword>
<feature type="signal peptide" evidence="13">
    <location>
        <begin position="1"/>
        <end position="24"/>
    </location>
</feature>
<comment type="subcellular location">
    <subcellularLocation>
        <location evidence="3">Secreted</location>
    </subcellularLocation>
</comment>
<proteinExistence type="inferred from homology"/>
<dbReference type="OrthoDB" id="2121828at2759"/>
<evidence type="ECO:0000259" key="14">
    <source>
        <dbReference type="Pfam" id="PF00394"/>
    </source>
</evidence>
<feature type="domain" description="Plastocyanin-like" evidence="16">
    <location>
        <begin position="37"/>
        <end position="154"/>
    </location>
</feature>
<evidence type="ECO:0000256" key="9">
    <source>
        <dbReference type="ARBA" id="ARBA00023008"/>
    </source>
</evidence>
<dbReference type="GO" id="GO:0052716">
    <property type="term" value="F:hydroquinone:oxygen oxidoreductase activity"/>
    <property type="evidence" value="ECO:0007669"/>
    <property type="project" value="UniProtKB-EC"/>
</dbReference>
<evidence type="ECO:0000256" key="5">
    <source>
        <dbReference type="ARBA" id="ARBA00012297"/>
    </source>
</evidence>
<evidence type="ECO:0000256" key="13">
    <source>
        <dbReference type="SAM" id="SignalP"/>
    </source>
</evidence>
<evidence type="ECO:0000256" key="7">
    <source>
        <dbReference type="ARBA" id="ARBA00022723"/>
    </source>
</evidence>
<feature type="domain" description="Plastocyanin-like" evidence="14">
    <location>
        <begin position="167"/>
        <end position="314"/>
    </location>
</feature>
<dbReference type="Pfam" id="PF07732">
    <property type="entry name" value="Cu-oxidase_3"/>
    <property type="match status" value="1"/>
</dbReference>
<evidence type="ECO:0000256" key="12">
    <source>
        <dbReference type="ARBA" id="ARBA00023185"/>
    </source>
</evidence>
<dbReference type="EC" id="1.10.3.2" evidence="5"/>
<dbReference type="InterPro" id="IPR011706">
    <property type="entry name" value="Cu-oxidase_C"/>
</dbReference>
<dbReference type="InterPro" id="IPR011707">
    <property type="entry name" value="Cu-oxidase-like_N"/>
</dbReference>
<gene>
    <name evidence="17" type="ORF">GSI_07611</name>
</gene>
<organism evidence="17 18">
    <name type="scientific">Ganoderma sinense ZZ0214-1</name>
    <dbReference type="NCBI Taxonomy" id="1077348"/>
    <lineage>
        <taxon>Eukaryota</taxon>
        <taxon>Fungi</taxon>
        <taxon>Dikarya</taxon>
        <taxon>Basidiomycota</taxon>
        <taxon>Agaricomycotina</taxon>
        <taxon>Agaricomycetes</taxon>
        <taxon>Polyporales</taxon>
        <taxon>Polyporaceae</taxon>
        <taxon>Ganoderma</taxon>
    </lineage>
</organism>
<name>A0A2G8S9I5_9APHY</name>
<dbReference type="GO" id="GO:0005576">
    <property type="term" value="C:extracellular region"/>
    <property type="evidence" value="ECO:0007669"/>
    <property type="project" value="UniProtKB-SubCell"/>
</dbReference>
<comment type="similarity">
    <text evidence="4">Belongs to the multicopper oxidase family.</text>
</comment>
<keyword evidence="11" id="KW-0325">Glycoprotein</keyword>
<evidence type="ECO:0000256" key="4">
    <source>
        <dbReference type="ARBA" id="ARBA00010609"/>
    </source>
</evidence>
<keyword evidence="6" id="KW-0964">Secreted</keyword>
<dbReference type="InterPro" id="IPR002355">
    <property type="entry name" value="Cu_oxidase_Cu_BS"/>
</dbReference>
<keyword evidence="9" id="KW-0186">Copper</keyword>
<keyword evidence="7" id="KW-0479">Metal-binding</keyword>
<dbReference type="EMBL" id="AYKW01000015">
    <property type="protein sequence ID" value="PIL30424.1"/>
    <property type="molecule type" value="Genomic_DNA"/>
</dbReference>
<evidence type="ECO:0000259" key="15">
    <source>
        <dbReference type="Pfam" id="PF07731"/>
    </source>
</evidence>
<dbReference type="Pfam" id="PF07731">
    <property type="entry name" value="Cu-oxidase_2"/>
    <property type="match status" value="1"/>
</dbReference>
<evidence type="ECO:0000256" key="10">
    <source>
        <dbReference type="ARBA" id="ARBA00023157"/>
    </source>
</evidence>
<evidence type="ECO:0000313" key="18">
    <source>
        <dbReference type="Proteomes" id="UP000230002"/>
    </source>
</evidence>
<dbReference type="GO" id="GO:0005507">
    <property type="term" value="F:copper ion binding"/>
    <property type="evidence" value="ECO:0007669"/>
    <property type="project" value="InterPro"/>
</dbReference>
<evidence type="ECO:0000256" key="3">
    <source>
        <dbReference type="ARBA" id="ARBA00004613"/>
    </source>
</evidence>
<dbReference type="Proteomes" id="UP000230002">
    <property type="component" value="Unassembled WGS sequence"/>
</dbReference>
<dbReference type="Pfam" id="PF00394">
    <property type="entry name" value="Cu-oxidase"/>
    <property type="match status" value="1"/>
</dbReference>
<dbReference type="PANTHER" id="PTHR11709">
    <property type="entry name" value="MULTI-COPPER OXIDASE"/>
    <property type="match status" value="1"/>
</dbReference>
<keyword evidence="10" id="KW-1015">Disulfide bond</keyword>
<comment type="catalytic activity">
    <reaction evidence="1">
        <text>4 hydroquinone + O2 = 4 benzosemiquinone + 2 H2O</text>
        <dbReference type="Rhea" id="RHEA:11276"/>
        <dbReference type="ChEBI" id="CHEBI:15377"/>
        <dbReference type="ChEBI" id="CHEBI:15379"/>
        <dbReference type="ChEBI" id="CHEBI:17594"/>
        <dbReference type="ChEBI" id="CHEBI:17977"/>
        <dbReference type="EC" id="1.10.3.2"/>
    </reaction>
</comment>
<keyword evidence="8" id="KW-0560">Oxidoreductase</keyword>
<reference evidence="17 18" key="1">
    <citation type="journal article" date="2015" name="Sci. Rep.">
        <title>Chromosome-level genome map provides insights into diverse defense mechanisms in the medicinal fungus Ganoderma sinense.</title>
        <authorList>
            <person name="Zhu Y."/>
            <person name="Xu J."/>
            <person name="Sun C."/>
            <person name="Zhou S."/>
            <person name="Xu H."/>
            <person name="Nelson D.R."/>
            <person name="Qian J."/>
            <person name="Song J."/>
            <person name="Luo H."/>
            <person name="Xiang L."/>
            <person name="Li Y."/>
            <person name="Xu Z."/>
            <person name="Ji A."/>
            <person name="Wang L."/>
            <person name="Lu S."/>
            <person name="Hayward A."/>
            <person name="Sun W."/>
            <person name="Li X."/>
            <person name="Schwartz D.C."/>
            <person name="Wang Y."/>
            <person name="Chen S."/>
        </authorList>
    </citation>
    <scope>NUCLEOTIDE SEQUENCE [LARGE SCALE GENOMIC DNA]</scope>
    <source>
        <strain evidence="17 18">ZZ0214-1</strain>
    </source>
</reference>
<dbReference type="SUPFAM" id="SSF49503">
    <property type="entry name" value="Cupredoxins"/>
    <property type="match status" value="3"/>
</dbReference>
<dbReference type="PANTHER" id="PTHR11709:SF511">
    <property type="entry name" value="LACCASE"/>
    <property type="match status" value="1"/>
</dbReference>
<evidence type="ECO:0000256" key="8">
    <source>
        <dbReference type="ARBA" id="ARBA00023002"/>
    </source>
</evidence>
<dbReference type="CDD" id="cd13903">
    <property type="entry name" value="CuRO_3_Tv-LCC_like"/>
    <property type="match status" value="1"/>
</dbReference>
<dbReference type="PROSITE" id="PS00080">
    <property type="entry name" value="MULTICOPPER_OXIDASE2"/>
    <property type="match status" value="1"/>
</dbReference>
<keyword evidence="13" id="KW-0732">Signal</keyword>
<feature type="domain" description="Plastocyanin-like" evidence="15">
    <location>
        <begin position="379"/>
        <end position="500"/>
    </location>
</feature>
<dbReference type="InterPro" id="IPR001117">
    <property type="entry name" value="Cu-oxidase_2nd"/>
</dbReference>
<protein>
    <recommendedName>
        <fullName evidence="5">laccase</fullName>
        <ecNumber evidence="5">1.10.3.2</ecNumber>
    </recommendedName>
</protein>
<sequence>MVKGNSYAAVAVLALSTIAQPALGAIGPVTDLSIVNGPVSPDGIPRDAVLAGGTFPGPVISGYMGDNFKINVKDELHNTTMLTGTSIHWHGLLQHTTNWADGASFINQCPITSGNCFEYDFDTTGISGTYWYHSHLSNQYCDGLRGPLVLYDKHDPHAHLYDVDDDSTIITLADWYHLASPFVLTRGGPPRADSNLINGAGRWFGNPTAELAVIKVTHGKRYRFRLINIACDPNYNFTIAGHSMTIIEADGQNSEPLVVDELQIFVAQRYSFVLEANQAVDNYWIRALPDTMADNRSLGYADGINSAILRYEGAPEEEPCEQEAKSSNPLHEYNLRSLTDPAAPGEPYVGGVDYALNLVLGFSNGSKSPFNINGVPFQSPSVPVLLQILSGARKAQDLLPAGSVYGLPRNATIEVTIPPLSVGGPHPFHLHGHAFSVVRSSGQATPNYVNPIKRDVVSTGFGNDNVTIRFRTDNPGPWLLHCHIDWHLSGGLAIVFAEDVRDTSFVDVAPKEWYDLCPEYEASIANSSTQSQPPP</sequence>
<dbReference type="Gene3D" id="2.60.40.420">
    <property type="entry name" value="Cupredoxins - blue copper proteins"/>
    <property type="match status" value="3"/>
</dbReference>
<dbReference type="AlphaFoldDB" id="A0A2G8S9I5"/>
<dbReference type="PROSITE" id="PS00079">
    <property type="entry name" value="MULTICOPPER_OXIDASE1"/>
    <property type="match status" value="2"/>
</dbReference>
<evidence type="ECO:0000313" key="17">
    <source>
        <dbReference type="EMBL" id="PIL30424.1"/>
    </source>
</evidence>
<evidence type="ECO:0000256" key="2">
    <source>
        <dbReference type="ARBA" id="ARBA00001935"/>
    </source>
</evidence>
<dbReference type="InterPro" id="IPR045087">
    <property type="entry name" value="Cu-oxidase_fam"/>
</dbReference>
<dbReference type="GO" id="GO:0046274">
    <property type="term" value="P:lignin catabolic process"/>
    <property type="evidence" value="ECO:0007669"/>
    <property type="project" value="UniProtKB-KW"/>
</dbReference>
<feature type="chain" id="PRO_5013923534" description="laccase" evidence="13">
    <location>
        <begin position="25"/>
        <end position="535"/>
    </location>
</feature>
<dbReference type="STRING" id="1077348.A0A2G8S9I5"/>
<keyword evidence="18" id="KW-1185">Reference proteome</keyword>
<comment type="cofactor">
    <cofactor evidence="2">
        <name>Cu cation</name>
        <dbReference type="ChEBI" id="CHEBI:23378"/>
    </cofactor>
</comment>
<comment type="caution">
    <text evidence="17">The sequence shown here is derived from an EMBL/GenBank/DDBJ whole genome shotgun (WGS) entry which is preliminary data.</text>
</comment>
<dbReference type="InterPro" id="IPR008972">
    <property type="entry name" value="Cupredoxin"/>
</dbReference>
<dbReference type="FunFam" id="2.60.40.420:FF:000045">
    <property type="entry name" value="Laccase 2"/>
    <property type="match status" value="1"/>
</dbReference>
<evidence type="ECO:0000256" key="1">
    <source>
        <dbReference type="ARBA" id="ARBA00000349"/>
    </source>
</evidence>
<evidence type="ECO:0000259" key="16">
    <source>
        <dbReference type="Pfam" id="PF07732"/>
    </source>
</evidence>
<evidence type="ECO:0000256" key="11">
    <source>
        <dbReference type="ARBA" id="ARBA00023180"/>
    </source>
</evidence>
<dbReference type="InterPro" id="IPR033138">
    <property type="entry name" value="Cu_oxidase_CS"/>
</dbReference>
<accession>A0A2G8S9I5</accession>